<evidence type="ECO:0000313" key="15">
    <source>
        <dbReference type="EMBL" id="KAF9764281.1"/>
    </source>
</evidence>
<feature type="transmembrane region" description="Helical" evidence="13">
    <location>
        <begin position="715"/>
        <end position="735"/>
    </location>
</feature>
<organism evidence="15 16">
    <name type="scientific">Nosema granulosis</name>
    <dbReference type="NCBI Taxonomy" id="83296"/>
    <lineage>
        <taxon>Eukaryota</taxon>
        <taxon>Fungi</taxon>
        <taxon>Fungi incertae sedis</taxon>
        <taxon>Microsporidia</taxon>
        <taxon>Nosematidae</taxon>
        <taxon>Nosema</taxon>
    </lineage>
</organism>
<evidence type="ECO:0000313" key="16">
    <source>
        <dbReference type="Proteomes" id="UP000740883"/>
    </source>
</evidence>
<keyword evidence="9" id="KW-0833">Ubl conjugation pathway</keyword>
<dbReference type="Pfam" id="PF12906">
    <property type="entry name" value="RINGv"/>
    <property type="match status" value="1"/>
</dbReference>
<comment type="catalytic activity">
    <reaction evidence="1">
        <text>S-ubiquitinyl-[E2 ubiquitin-conjugating enzyme]-L-cysteine + [acceptor protein]-L-lysine = [E2 ubiquitin-conjugating enzyme]-L-cysteine + N(6)-ubiquitinyl-[acceptor protein]-L-lysine.</text>
        <dbReference type="EC" id="2.3.2.27"/>
    </reaction>
</comment>
<dbReference type="PROSITE" id="PS51292">
    <property type="entry name" value="ZF_RING_CH"/>
    <property type="match status" value="1"/>
</dbReference>
<feature type="transmembrane region" description="Helical" evidence="13">
    <location>
        <begin position="130"/>
        <end position="152"/>
    </location>
</feature>
<evidence type="ECO:0000256" key="2">
    <source>
        <dbReference type="ARBA" id="ARBA00004141"/>
    </source>
</evidence>
<dbReference type="Gene3D" id="3.30.40.10">
    <property type="entry name" value="Zinc/RING finger domain, C3HC4 (zinc finger)"/>
    <property type="match status" value="1"/>
</dbReference>
<dbReference type="GO" id="GO:0036503">
    <property type="term" value="P:ERAD pathway"/>
    <property type="evidence" value="ECO:0007669"/>
    <property type="project" value="TreeGrafter"/>
</dbReference>
<keyword evidence="11 13" id="KW-1133">Transmembrane helix</keyword>
<dbReference type="GO" id="GO:0005789">
    <property type="term" value="C:endoplasmic reticulum membrane"/>
    <property type="evidence" value="ECO:0007669"/>
    <property type="project" value="TreeGrafter"/>
</dbReference>
<evidence type="ECO:0000256" key="13">
    <source>
        <dbReference type="SAM" id="Phobius"/>
    </source>
</evidence>
<dbReference type="PANTHER" id="PTHR13145">
    <property type="entry name" value="SSM4 PROTEIN"/>
    <property type="match status" value="1"/>
</dbReference>
<dbReference type="InterPro" id="IPR013083">
    <property type="entry name" value="Znf_RING/FYVE/PHD"/>
</dbReference>
<feature type="transmembrane region" description="Helical" evidence="13">
    <location>
        <begin position="347"/>
        <end position="367"/>
    </location>
</feature>
<keyword evidence="5" id="KW-0808">Transferase</keyword>
<keyword evidence="10" id="KW-0862">Zinc</keyword>
<comment type="caution">
    <text evidence="15">The sequence shown here is derived from an EMBL/GenBank/DDBJ whole genome shotgun (WGS) entry which is preliminary data.</text>
</comment>
<evidence type="ECO:0000256" key="10">
    <source>
        <dbReference type="ARBA" id="ARBA00022833"/>
    </source>
</evidence>
<comment type="pathway">
    <text evidence="3">Protein modification; protein ubiquitination.</text>
</comment>
<evidence type="ECO:0000256" key="9">
    <source>
        <dbReference type="ARBA" id="ARBA00022786"/>
    </source>
</evidence>
<gene>
    <name evidence="15" type="primary">MARCH6</name>
    <name evidence="15" type="ORF">NGRA_0694</name>
</gene>
<dbReference type="Proteomes" id="UP000740883">
    <property type="component" value="Unassembled WGS sequence"/>
</dbReference>
<evidence type="ECO:0000256" key="6">
    <source>
        <dbReference type="ARBA" id="ARBA00022692"/>
    </source>
</evidence>
<evidence type="ECO:0000256" key="12">
    <source>
        <dbReference type="ARBA" id="ARBA00023136"/>
    </source>
</evidence>
<evidence type="ECO:0000259" key="14">
    <source>
        <dbReference type="PROSITE" id="PS51292"/>
    </source>
</evidence>
<evidence type="ECO:0000256" key="4">
    <source>
        <dbReference type="ARBA" id="ARBA00012483"/>
    </source>
</evidence>
<feature type="transmembrane region" description="Helical" evidence="13">
    <location>
        <begin position="309"/>
        <end position="327"/>
    </location>
</feature>
<feature type="transmembrane region" description="Helical" evidence="13">
    <location>
        <begin position="514"/>
        <end position="533"/>
    </location>
</feature>
<proteinExistence type="predicted"/>
<dbReference type="GO" id="GO:0008270">
    <property type="term" value="F:zinc ion binding"/>
    <property type="evidence" value="ECO:0007669"/>
    <property type="project" value="UniProtKB-KW"/>
</dbReference>
<feature type="transmembrane region" description="Helical" evidence="13">
    <location>
        <begin position="774"/>
        <end position="797"/>
    </location>
</feature>
<evidence type="ECO:0000256" key="1">
    <source>
        <dbReference type="ARBA" id="ARBA00000900"/>
    </source>
</evidence>
<feature type="transmembrane region" description="Helical" evidence="13">
    <location>
        <begin position="387"/>
        <end position="408"/>
    </location>
</feature>
<feature type="transmembrane region" description="Helical" evidence="13">
    <location>
        <begin position="600"/>
        <end position="621"/>
    </location>
</feature>
<evidence type="ECO:0000256" key="11">
    <source>
        <dbReference type="ARBA" id="ARBA00022989"/>
    </source>
</evidence>
<reference evidence="15 16" key="1">
    <citation type="journal article" date="2020" name="Genome Biol. Evol.">
        <title>Comparative genomics of strictly vertically transmitted, feminizing microsporidia endosymbionts of amphipod crustaceans.</title>
        <authorList>
            <person name="Cormier A."/>
            <person name="Chebbi M.A."/>
            <person name="Giraud I."/>
            <person name="Wattier R."/>
            <person name="Teixeira M."/>
            <person name="Gilbert C."/>
            <person name="Rigaud T."/>
            <person name="Cordaux R."/>
        </authorList>
    </citation>
    <scope>NUCLEOTIDE SEQUENCE [LARGE SCALE GENOMIC DNA]</scope>
    <source>
        <strain evidence="15 16">Ou3-Ou53</strain>
    </source>
</reference>
<name>A0A9P6H2K8_9MICR</name>
<dbReference type="CDD" id="cd16702">
    <property type="entry name" value="RING_CH-C4HC3_MARCH6"/>
    <property type="match status" value="1"/>
</dbReference>
<sequence length="832" mass="96645">MEEMCKVCHHGDTPDNPLCHPCKCKGTIKHIHKECLFLFVESSGKDFCTICKHRYVFVDIFKPGTPQRLPLRLILGGLYGRLRDAGLRIVSNVLAVGLSGLIIAINGLLILHSSEFAFRECLEFSGAIKIFLFGFLTTVVSYTNYHFYCNLVEYLRQVENRRTLRIDPLSAMNSIATDVLTSTDMDTDTHAHSFLSSINFNREDSINTFFIRDNSVDRESQSPSLQSPFIEDFDSTNATGSSEESIVFTATETQRLFSSFFGFSHFVKCINISVLWWLITLLSNSIRLDFGYKFNFLREIYLYNLSKRFLVLYVLLLGTVGVLRLLYKRFRFSNLKIVYSFAKIYHMAFLCLLHLLYFQGVGVHYIFSDIINSGEVVLDLKFSSFSRYKTVLSLIFHMTVGYSITFISRKTLFLFKDKFRKGLLFFLDDSSSNDLSIVYNISHQEVLKTIARDFVYGTSTLVVTKYIFFILRGSITNGYYSFSIRSVNKLLLLLKVLDLVSEPFAFFHKMISGLVNMVIRLMAMLLGLSNYLYGDTVKVDKTDLKRFKWLPNKHKHYRRASVRKHFEKRVTQDHIEKHFNKQNDRNYSVFYVPKYLGCKCMLVTFVALTTYVCFYLMLFRLTNLLSSFVNLDRFFDNSSDVVLIVVSGLILQALRFLIYLATSLFEMKNILEDILKYSKQTLLLVFSIIIWPLWSAFIVILLYSESLRTIYPGRLVSLLFSSSSIITFVLNRLIFTRSISEYPFSRILKKLYGFISAMTFIIICISLLRSYSFLVMIETSEVPFLLIFSISATLFYLKHCIRNVFSQFLENIKREHYLLDRRVENYEGTQID</sequence>
<keyword evidence="16" id="KW-1185">Reference proteome</keyword>
<evidence type="ECO:0000256" key="8">
    <source>
        <dbReference type="ARBA" id="ARBA00022771"/>
    </source>
</evidence>
<keyword evidence="8" id="KW-0863">Zinc-finger</keyword>
<dbReference type="OrthoDB" id="2190858at2759"/>
<dbReference type="SUPFAM" id="SSF57850">
    <property type="entry name" value="RING/U-box"/>
    <property type="match status" value="1"/>
</dbReference>
<dbReference type="PANTHER" id="PTHR13145:SF0">
    <property type="entry name" value="E3 UBIQUITIN-PROTEIN LIGASE MARCHF6"/>
    <property type="match status" value="1"/>
</dbReference>
<feature type="transmembrane region" description="Helical" evidence="13">
    <location>
        <begin position="89"/>
        <end position="110"/>
    </location>
</feature>
<evidence type="ECO:0000256" key="5">
    <source>
        <dbReference type="ARBA" id="ARBA00022679"/>
    </source>
</evidence>
<keyword evidence="7" id="KW-0479">Metal-binding</keyword>
<dbReference type="EMBL" id="SBJO01000029">
    <property type="protein sequence ID" value="KAF9764281.1"/>
    <property type="molecule type" value="Genomic_DNA"/>
</dbReference>
<dbReference type="EC" id="2.3.2.27" evidence="4"/>
<dbReference type="SMART" id="SM00744">
    <property type="entry name" value="RINGv"/>
    <property type="match status" value="1"/>
</dbReference>
<protein>
    <recommendedName>
        <fullName evidence="4">RING-type E3 ubiquitin transferase</fullName>
        <ecNumber evidence="4">2.3.2.27</ecNumber>
    </recommendedName>
</protein>
<feature type="transmembrane region" description="Helical" evidence="13">
    <location>
        <begin position="641"/>
        <end position="661"/>
    </location>
</feature>
<dbReference type="GO" id="GO:0061630">
    <property type="term" value="F:ubiquitin protein ligase activity"/>
    <property type="evidence" value="ECO:0007669"/>
    <property type="project" value="UniProtKB-EC"/>
</dbReference>
<feature type="transmembrane region" description="Helical" evidence="13">
    <location>
        <begin position="260"/>
        <end position="279"/>
    </location>
</feature>
<keyword evidence="12 13" id="KW-0472">Membrane</keyword>
<feature type="transmembrane region" description="Helical" evidence="13">
    <location>
        <begin position="682"/>
        <end position="703"/>
    </location>
</feature>
<keyword evidence="6 13" id="KW-0812">Transmembrane</keyword>
<feature type="transmembrane region" description="Helical" evidence="13">
    <location>
        <begin position="747"/>
        <end position="768"/>
    </location>
</feature>
<feature type="domain" description="RING-CH-type" evidence="14">
    <location>
        <begin position="1"/>
        <end position="58"/>
    </location>
</feature>
<evidence type="ECO:0000256" key="7">
    <source>
        <dbReference type="ARBA" id="ARBA00022723"/>
    </source>
</evidence>
<dbReference type="AlphaFoldDB" id="A0A9P6H2K8"/>
<comment type="subcellular location">
    <subcellularLocation>
        <location evidence="2">Membrane</location>
        <topology evidence="2">Multi-pass membrane protein</topology>
    </subcellularLocation>
</comment>
<accession>A0A9P6H2K8</accession>
<evidence type="ECO:0000256" key="3">
    <source>
        <dbReference type="ARBA" id="ARBA00004906"/>
    </source>
</evidence>
<dbReference type="InterPro" id="IPR011016">
    <property type="entry name" value="Znf_RING-CH"/>
</dbReference>